<keyword evidence="1" id="KW-1133">Transmembrane helix</keyword>
<evidence type="ECO:0000313" key="2">
    <source>
        <dbReference type="EMBL" id="TWJ08740.1"/>
    </source>
</evidence>
<dbReference type="Proteomes" id="UP000320547">
    <property type="component" value="Unassembled WGS sequence"/>
</dbReference>
<keyword evidence="1" id="KW-0472">Membrane</keyword>
<dbReference type="EMBL" id="VLLK01000001">
    <property type="protein sequence ID" value="TWJ08740.1"/>
    <property type="molecule type" value="Genomic_DNA"/>
</dbReference>
<feature type="transmembrane region" description="Helical" evidence="1">
    <location>
        <begin position="232"/>
        <end position="257"/>
    </location>
</feature>
<dbReference type="RefSeq" id="WP_144573530.1">
    <property type="nucleotide sequence ID" value="NZ_CP015963.1"/>
</dbReference>
<dbReference type="OrthoDB" id="648493at2"/>
<feature type="transmembrane region" description="Helical" evidence="1">
    <location>
        <begin position="141"/>
        <end position="158"/>
    </location>
</feature>
<proteinExistence type="predicted"/>
<feature type="transmembrane region" description="Helical" evidence="1">
    <location>
        <begin position="7"/>
        <end position="25"/>
    </location>
</feature>
<feature type="transmembrane region" description="Helical" evidence="1">
    <location>
        <begin position="204"/>
        <end position="226"/>
    </location>
</feature>
<keyword evidence="3" id="KW-1185">Reference proteome</keyword>
<comment type="caution">
    <text evidence="2">The sequence shown here is derived from an EMBL/GenBank/DDBJ whole genome shotgun (WGS) entry which is preliminary data.</text>
</comment>
<feature type="transmembrane region" description="Helical" evidence="1">
    <location>
        <begin position="110"/>
        <end position="129"/>
    </location>
</feature>
<sequence>MPYKHAHYFVGAVLLVIFGGFWASYFSVVNGPMPLAFHVHAVTSMVWLMLLIAQHISIHQRANAFHKQMGLASFVLFPLLMLGFVMIINVTADRFVAQESEFIAYAGPKFGGALAIALVAYCTLFYLALKNRRRVKLHAGYMLATPMILFESPFGRLMDQYIPWLNVIRTEGPHEVMSSIAFSDLMMVALAMGFYFMDRKNGAPWLVASCFMALQALFVWFAYLIPGLDSVFAAYAAIPESATLVAGLAAGAAAGWLGWRAGGAPARPVAAPA</sequence>
<organism evidence="2 3">
    <name type="scientific">Altererythrobacter ishigakiensis</name>
    <dbReference type="NCBI Taxonomy" id="476157"/>
    <lineage>
        <taxon>Bacteria</taxon>
        <taxon>Pseudomonadati</taxon>
        <taxon>Pseudomonadota</taxon>
        <taxon>Alphaproteobacteria</taxon>
        <taxon>Sphingomonadales</taxon>
        <taxon>Erythrobacteraceae</taxon>
        <taxon>Altererythrobacter</taxon>
    </lineage>
</organism>
<dbReference type="AlphaFoldDB" id="A0A562USZ9"/>
<name>A0A562USZ9_9SPHN</name>
<evidence type="ECO:0000313" key="3">
    <source>
        <dbReference type="Proteomes" id="UP000320547"/>
    </source>
</evidence>
<protein>
    <submittedName>
        <fullName evidence="2">Uncharacterized protein</fullName>
    </submittedName>
</protein>
<evidence type="ECO:0000256" key="1">
    <source>
        <dbReference type="SAM" id="Phobius"/>
    </source>
</evidence>
<keyword evidence="1" id="KW-0812">Transmembrane</keyword>
<reference evidence="2 3" key="1">
    <citation type="submission" date="2019-07" db="EMBL/GenBank/DDBJ databases">
        <title>Genomic Encyclopedia of Archaeal and Bacterial Type Strains, Phase II (KMG-II): from individual species to whole genera.</title>
        <authorList>
            <person name="Goeker M."/>
        </authorList>
    </citation>
    <scope>NUCLEOTIDE SEQUENCE [LARGE SCALE GENOMIC DNA]</scope>
    <source>
        <strain evidence="2 3">ATCC BAA-2084</strain>
    </source>
</reference>
<feature type="transmembrane region" description="Helical" evidence="1">
    <location>
        <begin position="70"/>
        <end position="90"/>
    </location>
</feature>
<feature type="transmembrane region" description="Helical" evidence="1">
    <location>
        <begin position="37"/>
        <end position="58"/>
    </location>
</feature>
<accession>A0A562USZ9</accession>
<feature type="transmembrane region" description="Helical" evidence="1">
    <location>
        <begin position="178"/>
        <end position="197"/>
    </location>
</feature>
<dbReference type="STRING" id="476157.GCA_001663155_00388"/>
<gene>
    <name evidence="2" type="ORF">JN10_0355</name>
</gene>